<evidence type="ECO:0000256" key="5">
    <source>
        <dbReference type="ARBA" id="ARBA00023136"/>
    </source>
</evidence>
<feature type="binding site" evidence="10">
    <location>
        <position position="84"/>
    </location>
    <ligand>
        <name>Na(+)</name>
        <dbReference type="ChEBI" id="CHEBI:29101"/>
        <note>structural</note>
    </ligand>
</feature>
<gene>
    <name evidence="10" type="primary">fluC</name>
    <name evidence="10" type="synonym">crcB</name>
    <name evidence="11" type="ORF">A6122_2735</name>
</gene>
<feature type="transmembrane region" description="Helical" evidence="10">
    <location>
        <begin position="37"/>
        <end position="62"/>
    </location>
</feature>
<evidence type="ECO:0000256" key="2">
    <source>
        <dbReference type="ARBA" id="ARBA00022475"/>
    </source>
</evidence>
<name>A0A160KV93_9MICO</name>
<feature type="transmembrane region" description="Helical" evidence="10">
    <location>
        <begin position="108"/>
        <end position="131"/>
    </location>
</feature>
<evidence type="ECO:0000256" key="6">
    <source>
        <dbReference type="ARBA" id="ARBA00023303"/>
    </source>
</evidence>
<evidence type="ECO:0000256" key="4">
    <source>
        <dbReference type="ARBA" id="ARBA00022989"/>
    </source>
</evidence>
<evidence type="ECO:0000256" key="10">
    <source>
        <dbReference type="HAMAP-Rule" id="MF_00454"/>
    </source>
</evidence>
<dbReference type="AlphaFoldDB" id="A0A160KV93"/>
<dbReference type="STRING" id="33888.A6122_2735"/>
<organism evidence="11 12">
    <name type="scientific">Rathayibacter tritici</name>
    <dbReference type="NCBI Taxonomy" id="33888"/>
    <lineage>
        <taxon>Bacteria</taxon>
        <taxon>Bacillati</taxon>
        <taxon>Actinomycetota</taxon>
        <taxon>Actinomycetes</taxon>
        <taxon>Micrococcales</taxon>
        <taxon>Microbacteriaceae</taxon>
        <taxon>Rathayibacter</taxon>
    </lineage>
</organism>
<dbReference type="GO" id="GO:0062054">
    <property type="term" value="F:fluoride channel activity"/>
    <property type="evidence" value="ECO:0007669"/>
    <property type="project" value="UniProtKB-UniRule"/>
</dbReference>
<dbReference type="GO" id="GO:0046872">
    <property type="term" value="F:metal ion binding"/>
    <property type="evidence" value="ECO:0007669"/>
    <property type="project" value="UniProtKB-KW"/>
</dbReference>
<evidence type="ECO:0000256" key="9">
    <source>
        <dbReference type="ARBA" id="ARBA00049940"/>
    </source>
</evidence>
<dbReference type="PATRIC" id="fig|33888.3.peg.3069"/>
<dbReference type="HAMAP" id="MF_00454">
    <property type="entry name" value="FluC"/>
    <property type="match status" value="1"/>
</dbReference>
<dbReference type="PANTHER" id="PTHR28259:SF1">
    <property type="entry name" value="FLUORIDE EXPORT PROTEIN 1-RELATED"/>
    <property type="match status" value="1"/>
</dbReference>
<keyword evidence="10" id="KW-0406">Ion transport</keyword>
<reference evidence="11 12" key="1">
    <citation type="submission" date="2016-05" db="EMBL/GenBank/DDBJ databases">
        <title>Complete genome sequence of Rathayibacter tritici NCPPB 1953.</title>
        <authorList>
            <person name="Park J."/>
            <person name="Lee H.-H."/>
            <person name="Lee S.-W."/>
            <person name="Seo Y.-S."/>
        </authorList>
    </citation>
    <scope>NUCLEOTIDE SEQUENCE [LARGE SCALE GENOMIC DNA]</scope>
    <source>
        <strain evidence="11 12">NCPPB 1953</strain>
    </source>
</reference>
<comment type="subcellular location">
    <subcellularLocation>
        <location evidence="1 10">Cell membrane</location>
        <topology evidence="1 10">Multi-pass membrane protein</topology>
    </subcellularLocation>
</comment>
<keyword evidence="12" id="KW-1185">Reference proteome</keyword>
<keyword evidence="10" id="KW-0915">Sodium</keyword>
<accession>A0A160KV93</accession>
<evidence type="ECO:0000256" key="8">
    <source>
        <dbReference type="ARBA" id="ARBA00035585"/>
    </source>
</evidence>
<dbReference type="Proteomes" id="UP000077071">
    <property type="component" value="Chromosome"/>
</dbReference>
<dbReference type="KEGG" id="rtn:A6122_2735"/>
<evidence type="ECO:0000256" key="1">
    <source>
        <dbReference type="ARBA" id="ARBA00004651"/>
    </source>
</evidence>
<comment type="function">
    <text evidence="9 10">Fluoride-specific ion channel. Important for reducing fluoride concentration in the cell, thus reducing its toxicity.</text>
</comment>
<sequence length="137" mass="13694">MTRPLHLRPAEILLVAAGGTVGTAARAAIGAALPPLGVVPVATLVVNLPGAFLLGLLLEALARRGSDDGRRRSLRLLLGTGVLGGFTTYSTFSLDTVALLQGGHGVEYLAYTGGSLVLGVLAAALGIAVAGSRRGAV</sequence>
<evidence type="ECO:0000256" key="3">
    <source>
        <dbReference type="ARBA" id="ARBA00022692"/>
    </source>
</evidence>
<keyword evidence="2 10" id="KW-1003">Cell membrane</keyword>
<keyword evidence="6 10" id="KW-0407">Ion channel</keyword>
<comment type="catalytic activity">
    <reaction evidence="8">
        <text>fluoride(in) = fluoride(out)</text>
        <dbReference type="Rhea" id="RHEA:76159"/>
        <dbReference type="ChEBI" id="CHEBI:17051"/>
    </reaction>
    <physiologicalReaction direction="left-to-right" evidence="8">
        <dbReference type="Rhea" id="RHEA:76160"/>
    </physiologicalReaction>
</comment>
<dbReference type="InterPro" id="IPR003691">
    <property type="entry name" value="FluC"/>
</dbReference>
<keyword evidence="4 10" id="KW-1133">Transmembrane helix</keyword>
<evidence type="ECO:0000256" key="7">
    <source>
        <dbReference type="ARBA" id="ARBA00035120"/>
    </source>
</evidence>
<evidence type="ECO:0000313" key="12">
    <source>
        <dbReference type="Proteomes" id="UP000077071"/>
    </source>
</evidence>
<keyword evidence="10" id="KW-0813">Transport</keyword>
<dbReference type="PANTHER" id="PTHR28259">
    <property type="entry name" value="FLUORIDE EXPORT PROTEIN 1-RELATED"/>
    <property type="match status" value="1"/>
</dbReference>
<keyword evidence="3 10" id="KW-0812">Transmembrane</keyword>
<comment type="similarity">
    <text evidence="7 10">Belongs to the fluoride channel Fluc/FEX (TC 1.A.43) family.</text>
</comment>
<keyword evidence="5 10" id="KW-0472">Membrane</keyword>
<dbReference type="RefSeq" id="WP_068256249.1">
    <property type="nucleotide sequence ID" value="NZ_CP015515.1"/>
</dbReference>
<feature type="binding site" evidence="10">
    <location>
        <position position="87"/>
    </location>
    <ligand>
        <name>Na(+)</name>
        <dbReference type="ChEBI" id="CHEBI:29101"/>
        <note>structural</note>
    </ligand>
</feature>
<dbReference type="EMBL" id="CP015515">
    <property type="protein sequence ID" value="AND17846.1"/>
    <property type="molecule type" value="Genomic_DNA"/>
</dbReference>
<dbReference type="Pfam" id="PF02537">
    <property type="entry name" value="CRCB"/>
    <property type="match status" value="1"/>
</dbReference>
<protein>
    <recommendedName>
        <fullName evidence="10">Fluoride-specific ion channel FluC</fullName>
    </recommendedName>
</protein>
<proteinExistence type="inferred from homology"/>
<keyword evidence="10" id="KW-0479">Metal-binding</keyword>
<feature type="transmembrane region" description="Helical" evidence="10">
    <location>
        <begin position="74"/>
        <end position="92"/>
    </location>
</feature>
<evidence type="ECO:0000313" key="11">
    <source>
        <dbReference type="EMBL" id="AND17846.1"/>
    </source>
</evidence>
<dbReference type="GO" id="GO:0005886">
    <property type="term" value="C:plasma membrane"/>
    <property type="evidence" value="ECO:0007669"/>
    <property type="project" value="UniProtKB-SubCell"/>
</dbReference>
<comment type="activity regulation">
    <text evidence="10">Na(+) is not transported, but it plays an essential structural role and its presence is essential for fluoride channel function.</text>
</comment>
<dbReference type="GO" id="GO:0140114">
    <property type="term" value="P:cellular detoxification of fluoride"/>
    <property type="evidence" value="ECO:0007669"/>
    <property type="project" value="UniProtKB-UniRule"/>
</dbReference>